<name>A0A401FP71_9LACO</name>
<evidence type="ECO:0000313" key="1">
    <source>
        <dbReference type="EMBL" id="GAY74116.1"/>
    </source>
</evidence>
<dbReference type="Proteomes" id="UP000286974">
    <property type="component" value="Unassembled WGS sequence"/>
</dbReference>
<keyword evidence="2" id="KW-1185">Reference proteome</keyword>
<gene>
    <name evidence="1" type="ORF">NBRC111893_2262</name>
</gene>
<protein>
    <submittedName>
        <fullName evidence="1">Uncharacterized protein</fullName>
    </submittedName>
</protein>
<evidence type="ECO:0000313" key="2">
    <source>
        <dbReference type="Proteomes" id="UP000286974"/>
    </source>
</evidence>
<dbReference type="AlphaFoldDB" id="A0A401FP71"/>
<organism evidence="1 2">
    <name type="scientific">Lentilactobacillus kosonis</name>
    <dbReference type="NCBI Taxonomy" id="2810561"/>
    <lineage>
        <taxon>Bacteria</taxon>
        <taxon>Bacillati</taxon>
        <taxon>Bacillota</taxon>
        <taxon>Bacilli</taxon>
        <taxon>Lactobacillales</taxon>
        <taxon>Lactobacillaceae</taxon>
        <taxon>Lentilactobacillus</taxon>
    </lineage>
</organism>
<accession>A0A401FP71</accession>
<sequence>MLKLKAKHYVKEVIESRQLKLRISALQSLSGEVEVKDETEE</sequence>
<proteinExistence type="predicted"/>
<comment type="caution">
    <text evidence="1">The sequence shown here is derived from an EMBL/GenBank/DDBJ whole genome shotgun (WGS) entry which is preliminary data.</text>
</comment>
<dbReference type="EMBL" id="BEXA01000006">
    <property type="protein sequence ID" value="GAY74116.1"/>
    <property type="molecule type" value="Genomic_DNA"/>
</dbReference>
<reference evidence="1 2" key="1">
    <citation type="submission" date="2017-11" db="EMBL/GenBank/DDBJ databases">
        <title>Draft Genome Sequence of Lactobacillus curieae NBRC 111893 isolated from Koso, a Japanese sugar-Vegetable Fermented Beverage.</title>
        <authorList>
            <person name="Chiou T.Y."/>
            <person name="Oshima K."/>
            <person name="Suda W."/>
            <person name="Hattori M."/>
            <person name="Takahashi T."/>
        </authorList>
    </citation>
    <scope>NUCLEOTIDE SEQUENCE [LARGE SCALE GENOMIC DNA]</scope>
    <source>
        <strain evidence="1 2">NBRC111893</strain>
    </source>
</reference>